<name>A0A4U6SXR0_SETVI</name>
<accession>A0A4U6SXR0</accession>
<keyword evidence="3" id="KW-1185">Reference proteome</keyword>
<feature type="region of interest" description="Disordered" evidence="1">
    <location>
        <begin position="1"/>
        <end position="41"/>
    </location>
</feature>
<gene>
    <name evidence="2" type="ORF">SEVIR_9G258766v2</name>
</gene>
<sequence length="160" mass="17216">MVGRVETSTHNANASAPTPTPHHHNQEKKPTSNPHRQHRHPDDVLRRTSYCHAGLAATVRCKPCSYQGSSTVPPSSSGHTHMVVDLSIHGLASVEVKRGAHCTTSKRPPLCMTQRRSTVAAPYTPNDQNTAPDPGPARQLETRGSLTTSTVAHHSSDTSP</sequence>
<protein>
    <submittedName>
        <fullName evidence="2">Uncharacterized protein</fullName>
    </submittedName>
</protein>
<dbReference type="Gramene" id="TKV93887">
    <property type="protein sequence ID" value="TKV93887"/>
    <property type="gene ID" value="SEVIR_9G258766v2"/>
</dbReference>
<reference evidence="2" key="1">
    <citation type="submission" date="2019-03" db="EMBL/GenBank/DDBJ databases">
        <title>WGS assembly of Setaria viridis.</title>
        <authorList>
            <person name="Huang P."/>
            <person name="Jenkins J."/>
            <person name="Grimwood J."/>
            <person name="Barry K."/>
            <person name="Healey A."/>
            <person name="Mamidi S."/>
            <person name="Sreedasyam A."/>
            <person name="Shu S."/>
            <person name="Feldman M."/>
            <person name="Wu J."/>
            <person name="Yu Y."/>
            <person name="Chen C."/>
            <person name="Johnson J."/>
            <person name="Rokhsar D."/>
            <person name="Baxter I."/>
            <person name="Schmutz J."/>
            <person name="Brutnell T."/>
            <person name="Kellogg E."/>
        </authorList>
    </citation>
    <scope>NUCLEOTIDE SEQUENCE [LARGE SCALE GENOMIC DNA]</scope>
</reference>
<evidence type="ECO:0000313" key="2">
    <source>
        <dbReference type="EMBL" id="TKV93887.1"/>
    </source>
</evidence>
<feature type="region of interest" description="Disordered" evidence="1">
    <location>
        <begin position="116"/>
        <end position="160"/>
    </location>
</feature>
<dbReference type="AlphaFoldDB" id="A0A4U6SXR0"/>
<organism evidence="2 3">
    <name type="scientific">Setaria viridis</name>
    <name type="common">Green bristlegrass</name>
    <name type="synonym">Setaria italica subsp. viridis</name>
    <dbReference type="NCBI Taxonomy" id="4556"/>
    <lineage>
        <taxon>Eukaryota</taxon>
        <taxon>Viridiplantae</taxon>
        <taxon>Streptophyta</taxon>
        <taxon>Embryophyta</taxon>
        <taxon>Tracheophyta</taxon>
        <taxon>Spermatophyta</taxon>
        <taxon>Magnoliopsida</taxon>
        <taxon>Liliopsida</taxon>
        <taxon>Poales</taxon>
        <taxon>Poaceae</taxon>
        <taxon>PACMAD clade</taxon>
        <taxon>Panicoideae</taxon>
        <taxon>Panicodae</taxon>
        <taxon>Paniceae</taxon>
        <taxon>Cenchrinae</taxon>
        <taxon>Setaria</taxon>
    </lineage>
</organism>
<feature type="compositionally biased region" description="Polar residues" evidence="1">
    <location>
        <begin position="1"/>
        <end position="17"/>
    </location>
</feature>
<evidence type="ECO:0000256" key="1">
    <source>
        <dbReference type="SAM" id="MobiDB-lite"/>
    </source>
</evidence>
<feature type="compositionally biased region" description="Polar residues" evidence="1">
    <location>
        <begin position="142"/>
        <end position="160"/>
    </location>
</feature>
<dbReference type="EMBL" id="CM016560">
    <property type="protein sequence ID" value="TKV93887.1"/>
    <property type="molecule type" value="Genomic_DNA"/>
</dbReference>
<proteinExistence type="predicted"/>
<evidence type="ECO:0000313" key="3">
    <source>
        <dbReference type="Proteomes" id="UP000298652"/>
    </source>
</evidence>
<dbReference type="Proteomes" id="UP000298652">
    <property type="component" value="Chromosome 9"/>
</dbReference>